<evidence type="ECO:0000256" key="2">
    <source>
        <dbReference type="ARBA" id="ARBA00022516"/>
    </source>
</evidence>
<evidence type="ECO:0000256" key="3">
    <source>
        <dbReference type="ARBA" id="ARBA00022801"/>
    </source>
</evidence>
<feature type="domain" description="Acyl-ACP thioesterase-like C-terminal" evidence="9">
    <location>
        <begin position="149"/>
        <end position="247"/>
    </location>
</feature>
<dbReference type="InterPro" id="IPR049427">
    <property type="entry name" value="Acyl-ACP_TE_C"/>
</dbReference>
<name>A0ABS7L1W0_CLOSR</name>
<evidence type="ECO:0000259" key="8">
    <source>
        <dbReference type="Pfam" id="PF01643"/>
    </source>
</evidence>
<dbReference type="PANTHER" id="PTHR31727:SF6">
    <property type="entry name" value="OLEOYL-ACYL CARRIER PROTEIN THIOESTERASE 1, CHLOROPLASTIC"/>
    <property type="match status" value="1"/>
</dbReference>
<accession>A0ABS7L1W0</accession>
<comment type="caution">
    <text evidence="10">The sequence shown here is derived from an EMBL/GenBank/DDBJ whole genome shotgun (WGS) entry which is preliminary data.</text>
</comment>
<dbReference type="Pfam" id="PF01643">
    <property type="entry name" value="Acyl-ACP_TE"/>
    <property type="match status" value="1"/>
</dbReference>
<keyword evidence="3" id="KW-0378">Hydrolase</keyword>
<dbReference type="PANTHER" id="PTHR31727">
    <property type="entry name" value="OLEOYL-ACYL CARRIER PROTEIN THIOESTERASE 1, CHLOROPLASTIC"/>
    <property type="match status" value="1"/>
</dbReference>
<keyword evidence="2" id="KW-0444">Lipid biosynthesis</keyword>
<evidence type="ECO:0000256" key="4">
    <source>
        <dbReference type="ARBA" id="ARBA00022832"/>
    </source>
</evidence>
<dbReference type="EMBL" id="JAIKTU010000016">
    <property type="protein sequence ID" value="MBY0757061.1"/>
    <property type="molecule type" value="Genomic_DNA"/>
</dbReference>
<dbReference type="InterPro" id="IPR002864">
    <property type="entry name" value="Acyl-ACP_thioesterase_NHD"/>
</dbReference>
<evidence type="ECO:0000256" key="7">
    <source>
        <dbReference type="ARBA" id="ARBA00023160"/>
    </source>
</evidence>
<dbReference type="InterPro" id="IPR029069">
    <property type="entry name" value="HotDog_dom_sf"/>
</dbReference>
<evidence type="ECO:0000256" key="1">
    <source>
        <dbReference type="ARBA" id="ARBA00006500"/>
    </source>
</evidence>
<keyword evidence="11" id="KW-1185">Reference proteome</keyword>
<evidence type="ECO:0000256" key="5">
    <source>
        <dbReference type="ARBA" id="ARBA00022946"/>
    </source>
</evidence>
<proteinExistence type="inferred from homology"/>
<feature type="domain" description="Acyl-ACP thioesterase N-terminal hotdog" evidence="8">
    <location>
        <begin position="4"/>
        <end position="131"/>
    </location>
</feature>
<dbReference type="Pfam" id="PF20791">
    <property type="entry name" value="Acyl-ACP_TE_C"/>
    <property type="match status" value="1"/>
</dbReference>
<keyword evidence="6" id="KW-0443">Lipid metabolism</keyword>
<evidence type="ECO:0000313" key="11">
    <source>
        <dbReference type="Proteomes" id="UP001299068"/>
    </source>
</evidence>
<dbReference type="InterPro" id="IPR045023">
    <property type="entry name" value="FATA/B"/>
</dbReference>
<protein>
    <submittedName>
        <fullName evidence="10">Acyl-[acyl-carrier-protein] thioesterase</fullName>
    </submittedName>
</protein>
<dbReference type="Proteomes" id="UP001299068">
    <property type="component" value="Unassembled WGS sequence"/>
</dbReference>
<sequence>MIKDYTKQYEVMYRDVNYKLKCKLSTIVDLFCDVGNLHAEAVGDTIEFQLSHGCAWVFYKYDIKIHRYPKYRDKIYVTTMPVGFKKFYAFRKYLIKSEDGELLAEATALFFFINIQKRRPARILKEQYEIYGEEGDMEVAIDMEKIEKMEREDHYKEFQIRYSDIDSNTHVNNVKYIEWAIESVPIEVIKGYEISRIKIVFERETTYGNRIHVSAEVREEENGLVTLHRITNLEGDELTLLEAHWRKVENN</sequence>
<evidence type="ECO:0000259" key="9">
    <source>
        <dbReference type="Pfam" id="PF20791"/>
    </source>
</evidence>
<gene>
    <name evidence="10" type="ORF">K5V21_16625</name>
</gene>
<dbReference type="CDD" id="cd00586">
    <property type="entry name" value="4HBT"/>
    <property type="match status" value="1"/>
</dbReference>
<organism evidence="10 11">
    <name type="scientific">Clostridium sardiniense</name>
    <name type="common">Clostridium absonum</name>
    <dbReference type="NCBI Taxonomy" id="29369"/>
    <lineage>
        <taxon>Bacteria</taxon>
        <taxon>Bacillati</taxon>
        <taxon>Bacillota</taxon>
        <taxon>Clostridia</taxon>
        <taxon>Eubacteriales</taxon>
        <taxon>Clostridiaceae</taxon>
        <taxon>Clostridium</taxon>
    </lineage>
</organism>
<keyword evidence="4" id="KW-0276">Fatty acid metabolism</keyword>
<reference evidence="10 11" key="1">
    <citation type="journal article" date="2021" name="Cell Host Microbe">
        <title>in vivo commensal control of Clostridioides difficile virulence.</title>
        <authorList>
            <person name="Girinathan B.P."/>
            <person name="Dibenedetto N."/>
            <person name="Worley J.N."/>
            <person name="Peltier J."/>
            <person name="Arrieta-Ortiz M.L."/>
            <person name="Rupa Christinal Immanuel S."/>
            <person name="Lavin R."/>
            <person name="Delaney M.L."/>
            <person name="Cummins C."/>
            <person name="Hoffmann M."/>
            <person name="Luo Y."/>
            <person name="Gonzalez-Escalona N."/>
            <person name="Allard M."/>
            <person name="Onderdonk A.B."/>
            <person name="Gerber G.K."/>
            <person name="Sonenshein A.L."/>
            <person name="Baliga N."/>
            <person name="Dupuy B."/>
            <person name="Bry L."/>
        </authorList>
    </citation>
    <scope>NUCLEOTIDE SEQUENCE [LARGE SCALE GENOMIC DNA]</scope>
    <source>
        <strain evidence="10 11">DSM 599</strain>
    </source>
</reference>
<keyword evidence="5" id="KW-0809">Transit peptide</keyword>
<keyword evidence="7" id="KW-0275">Fatty acid biosynthesis</keyword>
<dbReference type="Gene3D" id="3.10.129.10">
    <property type="entry name" value="Hotdog Thioesterase"/>
    <property type="match status" value="1"/>
</dbReference>
<dbReference type="RefSeq" id="WP_204596505.1">
    <property type="nucleotide sequence ID" value="NZ_JAFBDA010000031.1"/>
</dbReference>
<dbReference type="SUPFAM" id="SSF54637">
    <property type="entry name" value="Thioesterase/thiol ester dehydrase-isomerase"/>
    <property type="match status" value="2"/>
</dbReference>
<evidence type="ECO:0000256" key="6">
    <source>
        <dbReference type="ARBA" id="ARBA00023098"/>
    </source>
</evidence>
<evidence type="ECO:0000313" key="10">
    <source>
        <dbReference type="EMBL" id="MBY0757061.1"/>
    </source>
</evidence>
<comment type="similarity">
    <text evidence="1">Belongs to the acyl-ACP thioesterase family.</text>
</comment>